<gene>
    <name evidence="1" type="ORF">S03H2_28859</name>
</gene>
<dbReference type="AlphaFoldDB" id="X1I0W5"/>
<evidence type="ECO:0000313" key="1">
    <source>
        <dbReference type="EMBL" id="GAH59724.1"/>
    </source>
</evidence>
<accession>X1I0W5</accession>
<organism evidence="1">
    <name type="scientific">marine sediment metagenome</name>
    <dbReference type="NCBI Taxonomy" id="412755"/>
    <lineage>
        <taxon>unclassified sequences</taxon>
        <taxon>metagenomes</taxon>
        <taxon>ecological metagenomes</taxon>
    </lineage>
</organism>
<sequence>MPICDTYIDDIDGGYSEAQAHWGHLESIVDWMDDWYLVATEESWRNNVKGALRHCEGALSALIYGYRTSTGAYRVPYYMRHCAGAYELTATKICEAWAVNNFEDRALTIAFIDRQRQILWNEPFDAIWAAKPKIEE</sequence>
<dbReference type="EMBL" id="BARU01017390">
    <property type="protein sequence ID" value="GAH59724.1"/>
    <property type="molecule type" value="Genomic_DNA"/>
</dbReference>
<proteinExistence type="predicted"/>
<protein>
    <submittedName>
        <fullName evidence="1">Uncharacterized protein</fullName>
    </submittedName>
</protein>
<comment type="caution">
    <text evidence="1">The sequence shown here is derived from an EMBL/GenBank/DDBJ whole genome shotgun (WGS) entry which is preliminary data.</text>
</comment>
<name>X1I0W5_9ZZZZ</name>
<reference evidence="1" key="1">
    <citation type="journal article" date="2014" name="Front. Microbiol.">
        <title>High frequency of phylogenetically diverse reductive dehalogenase-homologous genes in deep subseafloor sedimentary metagenomes.</title>
        <authorList>
            <person name="Kawai M."/>
            <person name="Futagami T."/>
            <person name="Toyoda A."/>
            <person name="Takaki Y."/>
            <person name="Nishi S."/>
            <person name="Hori S."/>
            <person name="Arai W."/>
            <person name="Tsubouchi T."/>
            <person name="Morono Y."/>
            <person name="Uchiyama I."/>
            <person name="Ito T."/>
            <person name="Fujiyama A."/>
            <person name="Inagaki F."/>
            <person name="Takami H."/>
        </authorList>
    </citation>
    <scope>NUCLEOTIDE SEQUENCE</scope>
    <source>
        <strain evidence="1">Expedition CK06-06</strain>
    </source>
</reference>